<keyword evidence="3" id="KW-1185">Reference proteome</keyword>
<feature type="domain" description="LSDAT prokaryote" evidence="1">
    <location>
        <begin position="33"/>
        <end position="227"/>
    </location>
</feature>
<dbReference type="EMBL" id="BAABIL010000038">
    <property type="protein sequence ID" value="GAA4963607.1"/>
    <property type="molecule type" value="Genomic_DNA"/>
</dbReference>
<name>A0ABP9H847_9ACTN</name>
<gene>
    <name evidence="2" type="ORF">GCM10023225_03610</name>
</gene>
<reference evidence="3" key="1">
    <citation type="journal article" date="2019" name="Int. J. Syst. Evol. Microbiol.">
        <title>The Global Catalogue of Microorganisms (GCM) 10K type strain sequencing project: providing services to taxonomists for standard genome sequencing and annotation.</title>
        <authorList>
            <consortium name="The Broad Institute Genomics Platform"/>
            <consortium name="The Broad Institute Genome Sequencing Center for Infectious Disease"/>
            <person name="Wu L."/>
            <person name="Ma J."/>
        </authorList>
    </citation>
    <scope>NUCLEOTIDE SEQUENCE [LARGE SCALE GENOMIC DNA]</scope>
    <source>
        <strain evidence="3">JCM 18126</strain>
    </source>
</reference>
<evidence type="ECO:0000313" key="3">
    <source>
        <dbReference type="Proteomes" id="UP001501195"/>
    </source>
</evidence>
<dbReference type="InterPro" id="IPR041482">
    <property type="entry name" value="LSDAT_prok"/>
</dbReference>
<organism evidence="2 3">
    <name type="scientific">Kineococcus glutinatus</name>
    <dbReference type="NCBI Taxonomy" id="1070872"/>
    <lineage>
        <taxon>Bacteria</taxon>
        <taxon>Bacillati</taxon>
        <taxon>Actinomycetota</taxon>
        <taxon>Actinomycetes</taxon>
        <taxon>Kineosporiales</taxon>
        <taxon>Kineosporiaceae</taxon>
        <taxon>Kineococcus</taxon>
    </lineage>
</organism>
<evidence type="ECO:0000313" key="2">
    <source>
        <dbReference type="EMBL" id="GAA4963607.1"/>
    </source>
</evidence>
<comment type="caution">
    <text evidence="2">The sequence shown here is derived from an EMBL/GenBank/DDBJ whole genome shotgun (WGS) entry which is preliminary data.</text>
</comment>
<dbReference type="Proteomes" id="UP001501195">
    <property type="component" value="Unassembled WGS sequence"/>
</dbReference>
<proteinExistence type="predicted"/>
<dbReference type="RefSeq" id="WP_345710603.1">
    <property type="nucleotide sequence ID" value="NZ_BAABIL010000038.1"/>
</dbReference>
<protein>
    <recommendedName>
        <fullName evidence="1">LSDAT prokaryote domain-containing protein</fullName>
    </recommendedName>
</protein>
<dbReference type="Pfam" id="PF18171">
    <property type="entry name" value="LSDAT_prok"/>
    <property type="match status" value="1"/>
</dbReference>
<accession>A0ABP9H847</accession>
<evidence type="ECO:0000259" key="1">
    <source>
        <dbReference type="Pfam" id="PF18171"/>
    </source>
</evidence>
<sequence length="246" mass="25018">MDADRAHQPPYVRIGSAEEIAGALSTLGQDRNRAVLVCVGGASGLAGEHRALLDDLLRTTLLPLLQQLGAAVVDGGTDAGLMQALGRARAAVAPDLALLGVAAEGTVAAPAGEDTSPQAVHLEPAHTAAVLVPGQEWGQESPWLAELATTLAGDRCSLTLVVNGGDITLSDIEHSLARRRPVLVLQGSGRTADLVAVARRAKATDERIAAIAASPLLKVVAIDDAPALRAAVLDALQPPPASPASP</sequence>